<keyword evidence="3 9" id="KW-0812">Transmembrane</keyword>
<dbReference type="PANTHER" id="PTHR12428">
    <property type="entry name" value="OXA1"/>
    <property type="match status" value="1"/>
</dbReference>
<keyword evidence="6 10" id="KW-1133">Transmembrane helix</keyword>
<dbReference type="GO" id="GO:0032979">
    <property type="term" value="P:protein insertion into mitochondrial inner membrane from matrix"/>
    <property type="evidence" value="ECO:0007669"/>
    <property type="project" value="TreeGrafter"/>
</dbReference>
<evidence type="ECO:0000256" key="2">
    <source>
        <dbReference type="ARBA" id="ARBA00009877"/>
    </source>
</evidence>
<evidence type="ECO:0000256" key="6">
    <source>
        <dbReference type="ARBA" id="ARBA00022989"/>
    </source>
</evidence>
<dbReference type="EMBL" id="UYJE01000932">
    <property type="protein sequence ID" value="VDH97704.1"/>
    <property type="molecule type" value="Genomic_DNA"/>
</dbReference>
<dbReference type="GO" id="GO:0005743">
    <property type="term" value="C:mitochondrial inner membrane"/>
    <property type="evidence" value="ECO:0007669"/>
    <property type="project" value="UniProtKB-SubCell"/>
</dbReference>
<reference evidence="12" key="1">
    <citation type="submission" date="2018-11" db="EMBL/GenBank/DDBJ databases">
        <authorList>
            <person name="Alioto T."/>
            <person name="Alioto T."/>
        </authorList>
    </citation>
    <scope>NUCLEOTIDE SEQUENCE</scope>
</reference>
<dbReference type="Proteomes" id="UP000596742">
    <property type="component" value="Unassembled WGS sequence"/>
</dbReference>
<evidence type="ECO:0000256" key="1">
    <source>
        <dbReference type="ARBA" id="ARBA00004448"/>
    </source>
</evidence>
<keyword evidence="8 10" id="KW-0472">Membrane</keyword>
<dbReference type="Pfam" id="PF02096">
    <property type="entry name" value="60KD_IMP"/>
    <property type="match status" value="1"/>
</dbReference>
<dbReference type="AlphaFoldDB" id="A0A8B6BYD7"/>
<dbReference type="CDD" id="cd20069">
    <property type="entry name" value="5TM_Oxa1-like"/>
    <property type="match status" value="1"/>
</dbReference>
<dbReference type="OrthoDB" id="2148490at2759"/>
<feature type="transmembrane region" description="Helical" evidence="10">
    <location>
        <begin position="263"/>
        <end position="282"/>
    </location>
</feature>
<dbReference type="PANTHER" id="PTHR12428:SF66">
    <property type="entry name" value="MITOCHONDRIAL INNER MEMBRANE PROTEIN OXA1L"/>
    <property type="match status" value="1"/>
</dbReference>
<gene>
    <name evidence="12" type="ORF">MGAL_10B071690</name>
    <name evidence="13" type="ORF">MGAL_10B074043</name>
</gene>
<evidence type="ECO:0000256" key="3">
    <source>
        <dbReference type="ARBA" id="ARBA00022692"/>
    </source>
</evidence>
<comment type="subcellular location">
    <subcellularLocation>
        <location evidence="9">Membrane</location>
        <topology evidence="9">Multi-pass membrane protein</topology>
    </subcellularLocation>
    <subcellularLocation>
        <location evidence="1">Mitochondrion inner membrane</location>
        <topology evidence="1">Multi-pass membrane protein</topology>
    </subcellularLocation>
</comment>
<dbReference type="NCBIfam" id="TIGR03592">
    <property type="entry name" value="yidC_oxa1_cterm"/>
    <property type="match status" value="1"/>
</dbReference>
<proteinExistence type="inferred from homology"/>
<comment type="similarity">
    <text evidence="2 9">Belongs to the OXA1/ALB3/YidC family.</text>
</comment>
<sequence>MAASIRHVREIKKLLSKSSFLQKSISKEFEIINSCQIRGHHLLSSNISPAKLPVIWRTKTPHICAVLIQRFNSSDNASKFAETVDYIPPPPLPAPESLDLADTLNALGEPTFASLGLNNYTPAGVVQMALESLHVDLGMPWWGAIGLATVIVRLMMLPIAVISRRHIIKMNNHMPELARLQERMSECRLRGDLVGTARYGSELMEYYQKHDIKLFRNMMMPMAQLPVFLSWFTGLRGMAHLPVESLATGGLLWFKDLTVPDPIFLLPVVTMATLSITVEVGADGVAANQQKHMMKWGMRLMPVLGLLFVCNFPTALCCYWFTSNTFSLVQVLIFKIPAVRQFLKIPEMVIHPQPKKKKPGFSQGFKDSWESNKIVKQIEDRQRADALRFKEAGKGPIQKTYTYDPTKLQKPGEDYTYNKRVGQGHAFNQSKIDNIVEGIKMKAKS</sequence>
<keyword evidence="7" id="KW-0496">Mitochondrion</keyword>
<dbReference type="InterPro" id="IPR001708">
    <property type="entry name" value="YidC/ALB3/OXA1/COX18"/>
</dbReference>
<evidence type="ECO:0000256" key="4">
    <source>
        <dbReference type="ARBA" id="ARBA00022792"/>
    </source>
</evidence>
<feature type="transmembrane region" description="Helical" evidence="10">
    <location>
        <begin position="303"/>
        <end position="322"/>
    </location>
</feature>
<dbReference type="InterPro" id="IPR028055">
    <property type="entry name" value="YidC/Oxa/ALB_C"/>
</dbReference>
<keyword evidence="5" id="KW-0809">Transit peptide</keyword>
<evidence type="ECO:0000256" key="9">
    <source>
        <dbReference type="RuleBase" id="RU003945"/>
    </source>
</evidence>
<accession>A0A8B6BYD7</accession>
<comment type="caution">
    <text evidence="12">The sequence shown here is derived from an EMBL/GenBank/DDBJ whole genome shotgun (WGS) entry which is preliminary data.</text>
</comment>
<evidence type="ECO:0000313" key="13">
    <source>
        <dbReference type="EMBL" id="VDI31870.1"/>
    </source>
</evidence>
<evidence type="ECO:0000256" key="5">
    <source>
        <dbReference type="ARBA" id="ARBA00022946"/>
    </source>
</evidence>
<keyword evidence="14" id="KW-1185">Reference proteome</keyword>
<evidence type="ECO:0000256" key="10">
    <source>
        <dbReference type="SAM" id="Phobius"/>
    </source>
</evidence>
<evidence type="ECO:0000256" key="8">
    <source>
        <dbReference type="ARBA" id="ARBA00023136"/>
    </source>
</evidence>
<evidence type="ECO:0000313" key="14">
    <source>
        <dbReference type="Proteomes" id="UP000596742"/>
    </source>
</evidence>
<organism evidence="12 14">
    <name type="scientific">Mytilus galloprovincialis</name>
    <name type="common">Mediterranean mussel</name>
    <dbReference type="NCBI Taxonomy" id="29158"/>
    <lineage>
        <taxon>Eukaryota</taxon>
        <taxon>Metazoa</taxon>
        <taxon>Spiralia</taxon>
        <taxon>Lophotrochozoa</taxon>
        <taxon>Mollusca</taxon>
        <taxon>Bivalvia</taxon>
        <taxon>Autobranchia</taxon>
        <taxon>Pteriomorphia</taxon>
        <taxon>Mytilida</taxon>
        <taxon>Mytiloidea</taxon>
        <taxon>Mytilidae</taxon>
        <taxon>Mytilinae</taxon>
        <taxon>Mytilus</taxon>
    </lineage>
</organism>
<name>A0A8B6BYD7_MYTGA</name>
<feature type="transmembrane region" description="Helical" evidence="10">
    <location>
        <begin position="141"/>
        <end position="162"/>
    </location>
</feature>
<dbReference type="GO" id="GO:0032977">
    <property type="term" value="F:membrane insertase activity"/>
    <property type="evidence" value="ECO:0007669"/>
    <property type="project" value="InterPro"/>
</dbReference>
<evidence type="ECO:0000256" key="7">
    <source>
        <dbReference type="ARBA" id="ARBA00023128"/>
    </source>
</evidence>
<protein>
    <submittedName>
        <fullName evidence="12">YidC/Oxa1 family membrane protein insertase</fullName>
    </submittedName>
</protein>
<dbReference type="EMBL" id="UYJE01004846">
    <property type="protein sequence ID" value="VDI31870.1"/>
    <property type="molecule type" value="Genomic_DNA"/>
</dbReference>
<feature type="domain" description="Membrane insertase YidC/Oxa/ALB C-terminal" evidence="11">
    <location>
        <begin position="141"/>
        <end position="334"/>
    </location>
</feature>
<keyword evidence="4" id="KW-0999">Mitochondrion inner membrane</keyword>
<evidence type="ECO:0000313" key="12">
    <source>
        <dbReference type="EMBL" id="VDH97704.1"/>
    </source>
</evidence>
<evidence type="ECO:0000259" key="11">
    <source>
        <dbReference type="Pfam" id="PF02096"/>
    </source>
</evidence>